<dbReference type="InterPro" id="IPR005098">
    <property type="entry name" value="DUF281"/>
</dbReference>
<dbReference type="PANTHER" id="PTHR36517:SF1">
    <property type="entry name" value="C6 DOMAIN-CONTAINING PROTEIN-RELATED"/>
    <property type="match status" value="1"/>
</dbReference>
<gene>
    <name evidence="2" type="primary">Cnig_chr_I.g2749</name>
    <name evidence="2" type="ORF">B9Z55_002749</name>
</gene>
<evidence type="ECO:0000259" key="1">
    <source>
        <dbReference type="Pfam" id="PF03436"/>
    </source>
</evidence>
<evidence type="ECO:0000313" key="3">
    <source>
        <dbReference type="Proteomes" id="UP000230233"/>
    </source>
</evidence>
<dbReference type="AlphaFoldDB" id="A0A2G5VLU6"/>
<name>A0A2G5VLU6_9PELO</name>
<sequence length="336" mass="36601">MKLDSENKCNACSMDGIITESAEPYNLINYEEKENSDGCKTANVTCSVAEGWDCAVVEVMGTFDGQVVYIISDKSSENFASSSLTCRHDGQYNYLGLNPTSVWCNTTSCTPKPTEPSENKCNACTMDGILKEDSEPYKLINYEEKENSDGCKTANVTCSVAEGWDCDIVEVMGTVGQVVYKISDQSSENFASSSLTCSDVGHYTSFGLQPTDVWCNTHTCTPKPTQPSEKKCSTCSMDGIIRDMGVEVIFVNYEEYENSNGCKIANITCSVADGWNCSDLSVKAFSGAAVNDITRQYIQNFAGSFLTCTDDGQYTILDLSPTLVWCDSPICTPKPA</sequence>
<dbReference type="Pfam" id="PF03436">
    <property type="entry name" value="DUF281"/>
    <property type="match status" value="3"/>
</dbReference>
<comment type="caution">
    <text evidence="2">The sequence shown here is derived from an EMBL/GenBank/DDBJ whole genome shotgun (WGS) entry which is preliminary data.</text>
</comment>
<feature type="domain" description="DUF281" evidence="1">
    <location>
        <begin position="149"/>
        <end position="199"/>
    </location>
</feature>
<evidence type="ECO:0000313" key="2">
    <source>
        <dbReference type="EMBL" id="PIC52785.1"/>
    </source>
</evidence>
<protein>
    <recommendedName>
        <fullName evidence="1">DUF281 domain-containing protein</fullName>
    </recommendedName>
</protein>
<dbReference type="Proteomes" id="UP000230233">
    <property type="component" value="Chromosome I"/>
</dbReference>
<keyword evidence="3" id="KW-1185">Reference proteome</keyword>
<dbReference type="EMBL" id="PDUG01000001">
    <property type="protein sequence ID" value="PIC52785.1"/>
    <property type="molecule type" value="Genomic_DNA"/>
</dbReference>
<dbReference type="OrthoDB" id="10665003at2759"/>
<proteinExistence type="predicted"/>
<organism evidence="2 3">
    <name type="scientific">Caenorhabditis nigoni</name>
    <dbReference type="NCBI Taxonomy" id="1611254"/>
    <lineage>
        <taxon>Eukaryota</taxon>
        <taxon>Metazoa</taxon>
        <taxon>Ecdysozoa</taxon>
        <taxon>Nematoda</taxon>
        <taxon>Chromadorea</taxon>
        <taxon>Rhabditida</taxon>
        <taxon>Rhabditina</taxon>
        <taxon>Rhabditomorpha</taxon>
        <taxon>Rhabditoidea</taxon>
        <taxon>Rhabditidae</taxon>
        <taxon>Peloderinae</taxon>
        <taxon>Caenorhabditis</taxon>
    </lineage>
</organism>
<feature type="domain" description="DUF281" evidence="1">
    <location>
        <begin position="37"/>
        <end position="92"/>
    </location>
</feature>
<dbReference type="PANTHER" id="PTHR36517">
    <property type="entry name" value="PROTEIN CBG25732"/>
    <property type="match status" value="1"/>
</dbReference>
<feature type="domain" description="DUF281" evidence="1">
    <location>
        <begin position="260"/>
        <end position="314"/>
    </location>
</feature>
<reference evidence="3" key="1">
    <citation type="submission" date="2017-10" db="EMBL/GenBank/DDBJ databases">
        <title>Rapid genome shrinkage in a self-fertile nematode reveals novel sperm competition proteins.</title>
        <authorList>
            <person name="Yin D."/>
            <person name="Schwarz E.M."/>
            <person name="Thomas C.G."/>
            <person name="Felde R.L."/>
            <person name="Korf I.F."/>
            <person name="Cutter A.D."/>
            <person name="Schartner C.M."/>
            <person name="Ralston E.J."/>
            <person name="Meyer B.J."/>
            <person name="Haag E.S."/>
        </authorList>
    </citation>
    <scope>NUCLEOTIDE SEQUENCE [LARGE SCALE GENOMIC DNA]</scope>
    <source>
        <strain evidence="3">JU1422</strain>
    </source>
</reference>
<accession>A0A2G5VLU6</accession>